<dbReference type="EMBL" id="JBDJPC010000001">
    <property type="protein sequence ID" value="KAL1516514.1"/>
    <property type="molecule type" value="Genomic_DNA"/>
</dbReference>
<dbReference type="InterPro" id="IPR032675">
    <property type="entry name" value="LRR_dom_sf"/>
</dbReference>
<evidence type="ECO:0000313" key="2">
    <source>
        <dbReference type="EMBL" id="KAL1516514.1"/>
    </source>
</evidence>
<evidence type="ECO:0000256" key="1">
    <source>
        <dbReference type="SAM" id="MobiDB-lite"/>
    </source>
</evidence>
<protein>
    <submittedName>
        <fullName evidence="2">Uncharacterized protein</fullName>
    </submittedName>
</protein>
<comment type="caution">
    <text evidence="2">The sequence shown here is derived from an EMBL/GenBank/DDBJ whole genome shotgun (WGS) entry which is preliminary data.</text>
</comment>
<reference evidence="2 3" key="1">
    <citation type="submission" date="2024-05" db="EMBL/GenBank/DDBJ databases">
        <title>Genetic variation in Jamaican populations of the coffee berry borer (Hypothenemus hampei).</title>
        <authorList>
            <person name="Errbii M."/>
            <person name="Myrie A."/>
        </authorList>
    </citation>
    <scope>NUCLEOTIDE SEQUENCE [LARGE SCALE GENOMIC DNA]</scope>
    <source>
        <strain evidence="2">JA-Hopewell-2020-01-JO</strain>
        <tissue evidence="2">Whole body</tissue>
    </source>
</reference>
<feature type="compositionally biased region" description="Basic and acidic residues" evidence="1">
    <location>
        <begin position="32"/>
        <end position="53"/>
    </location>
</feature>
<keyword evidence="3" id="KW-1185">Reference proteome</keyword>
<proteinExistence type="predicted"/>
<gene>
    <name evidence="2" type="ORF">ABEB36_000422</name>
</gene>
<feature type="region of interest" description="Disordered" evidence="1">
    <location>
        <begin position="32"/>
        <end position="69"/>
    </location>
</feature>
<evidence type="ECO:0000313" key="3">
    <source>
        <dbReference type="Proteomes" id="UP001566132"/>
    </source>
</evidence>
<sequence>MLKIIHINNYSKSTVSKLVIISNNCNFSQKSNLDEKQTEHKHNVIKNSGKEPAKVPSANSSEWRSPVHKEDASQNRMLNMFNSDQNSIKFLKWLQQPIDLRPATIKKWWLRISDEAEEEMQRYNPNRHQALGPELACAHFIVYRGGAIKFHNNDKWIKAVDKEYTLPLKYSTGLFLQSIDCTGMNLRYEGLSNLRGLQNVQWLSLNGS</sequence>
<dbReference type="Proteomes" id="UP001566132">
    <property type="component" value="Unassembled WGS sequence"/>
</dbReference>
<accession>A0ABD1FB47</accession>
<dbReference type="AlphaFoldDB" id="A0ABD1FB47"/>
<organism evidence="2 3">
    <name type="scientific">Hypothenemus hampei</name>
    <name type="common">Coffee berry borer</name>
    <dbReference type="NCBI Taxonomy" id="57062"/>
    <lineage>
        <taxon>Eukaryota</taxon>
        <taxon>Metazoa</taxon>
        <taxon>Ecdysozoa</taxon>
        <taxon>Arthropoda</taxon>
        <taxon>Hexapoda</taxon>
        <taxon>Insecta</taxon>
        <taxon>Pterygota</taxon>
        <taxon>Neoptera</taxon>
        <taxon>Endopterygota</taxon>
        <taxon>Coleoptera</taxon>
        <taxon>Polyphaga</taxon>
        <taxon>Cucujiformia</taxon>
        <taxon>Curculionidae</taxon>
        <taxon>Scolytinae</taxon>
        <taxon>Hypothenemus</taxon>
    </lineage>
</organism>
<name>A0ABD1FB47_HYPHA</name>
<dbReference type="Gene3D" id="3.80.10.10">
    <property type="entry name" value="Ribonuclease Inhibitor"/>
    <property type="match status" value="1"/>
</dbReference>